<dbReference type="PANTHER" id="PTHR10811">
    <property type="entry name" value="FRINGE-RELATED"/>
    <property type="match status" value="1"/>
</dbReference>
<reference evidence="2" key="1">
    <citation type="submission" date="2025-08" db="UniProtKB">
        <authorList>
            <consortium name="RefSeq"/>
        </authorList>
    </citation>
    <scope>IDENTIFICATION</scope>
</reference>
<name>A0A6I9QCY8_ELAGV</name>
<dbReference type="RefSeq" id="XP_010906683.1">
    <property type="nucleotide sequence ID" value="XM_010908381.3"/>
</dbReference>
<dbReference type="OrthoDB" id="421979at2759"/>
<gene>
    <name evidence="2" type="primary">LOC105033526</name>
</gene>
<sequence>MPSSPLSMRSLSSSLFRSLLFLFMTIFLLYILLFPNPLLRSPVASTSAVPTPAGSGPGATSVRHLLFGIASSARSWPRRRDYLRLWWRPALMRGFVFLDSSVGGGVADDLPPTRVSADASRFPYSFKGGLRSAVRVARIAKELVEAVDGRFAPGDVRWIVLGDDDTVFFPENLAGTLAKYDWERWYYVGGRSEGLQQNMAHSFGMAFGGGGLAISYPLARVLAKVLDSCLVRYAHLYGSDARIFACITELGVGLTYEPGFHQVDLRGDLLGMLSAHPLAPLVSLHHLDNVEPLFPSMNRTMALKHLFEAVNVDPARILQQTVCYDSLKMLTISVSWGYTVQVFEGNQLLPDLLSLQQTFTPWRRNRNIVSGLYIFNTREFPRDPCERPVIFFLESVSFGSDRINSNYSRHVTNDCLQGRRLTKNLQQIRVSSQKLNHEIWQAPRRQCCDVLPSFTDMVLKIDIRKCKDDELIAMQP</sequence>
<dbReference type="Pfam" id="PF04646">
    <property type="entry name" value="DUF604"/>
    <property type="match status" value="1"/>
</dbReference>
<dbReference type="GeneID" id="105033526"/>
<proteinExistence type="predicted"/>
<dbReference type="FunFam" id="3.90.550.50:FF:000006">
    <property type="entry name" value="Fringe-related protein-like"/>
    <property type="match status" value="1"/>
</dbReference>
<dbReference type="KEGG" id="egu:105033526"/>
<protein>
    <submittedName>
        <fullName evidence="2">Uncharacterized protein LOC105033526</fullName>
    </submittedName>
</protein>
<evidence type="ECO:0000313" key="2">
    <source>
        <dbReference type="RefSeq" id="XP_010906683.1"/>
    </source>
</evidence>
<evidence type="ECO:0000313" key="1">
    <source>
        <dbReference type="Proteomes" id="UP000504607"/>
    </source>
</evidence>
<dbReference type="Proteomes" id="UP000504607">
    <property type="component" value="Unplaced"/>
</dbReference>
<dbReference type="FunCoup" id="A0A6I9QCY8">
    <property type="interactions" value="454"/>
</dbReference>
<dbReference type="AlphaFoldDB" id="A0A6I9QCY8"/>
<dbReference type="InParanoid" id="A0A6I9QCY8"/>
<organism evidence="1 2">
    <name type="scientific">Elaeis guineensis var. tenera</name>
    <name type="common">Oil palm</name>
    <dbReference type="NCBI Taxonomy" id="51953"/>
    <lineage>
        <taxon>Eukaryota</taxon>
        <taxon>Viridiplantae</taxon>
        <taxon>Streptophyta</taxon>
        <taxon>Embryophyta</taxon>
        <taxon>Tracheophyta</taxon>
        <taxon>Spermatophyta</taxon>
        <taxon>Magnoliopsida</taxon>
        <taxon>Liliopsida</taxon>
        <taxon>Arecaceae</taxon>
        <taxon>Arecoideae</taxon>
        <taxon>Cocoseae</taxon>
        <taxon>Elaeidinae</taxon>
        <taxon>Elaeis</taxon>
    </lineage>
</organism>
<accession>A0A6I9QCY8</accession>
<keyword evidence="1" id="KW-1185">Reference proteome</keyword>
<dbReference type="Gene3D" id="3.90.550.50">
    <property type="match status" value="1"/>
</dbReference>
<dbReference type="InterPro" id="IPR006740">
    <property type="entry name" value="DUF604"/>
</dbReference>